<organism evidence="2 3">
    <name type="scientific">Sus scrofa</name>
    <name type="common">Pig</name>
    <dbReference type="NCBI Taxonomy" id="9823"/>
    <lineage>
        <taxon>Eukaryota</taxon>
        <taxon>Metazoa</taxon>
        <taxon>Chordata</taxon>
        <taxon>Craniata</taxon>
        <taxon>Vertebrata</taxon>
        <taxon>Euteleostomi</taxon>
        <taxon>Mammalia</taxon>
        <taxon>Eutheria</taxon>
        <taxon>Laurasiatheria</taxon>
        <taxon>Artiodactyla</taxon>
        <taxon>Suina</taxon>
        <taxon>Suidae</taxon>
        <taxon>Sus</taxon>
    </lineage>
</organism>
<name>A0A8W4FB74_PIG</name>
<evidence type="ECO:0000313" key="3">
    <source>
        <dbReference type="Proteomes" id="UP000008227"/>
    </source>
</evidence>
<evidence type="ECO:0000313" key="2">
    <source>
        <dbReference type="Ensembl" id="ENSSSCP00000076102.1"/>
    </source>
</evidence>
<sequence>MILERGRKEKGGNGRPGKEPGKSTEKNVQKFLYDESVLKTGLSGIVQPPPPVLILLG</sequence>
<reference evidence="2" key="1">
    <citation type="journal article" date="2020" name="Gigascience">
        <title>An improved pig reference genome sequence to enable pig genetics and genomics research.</title>
        <authorList>
            <person name="Warr A."/>
            <person name="Affara N."/>
            <person name="Aken B."/>
            <person name="Beiki H."/>
            <person name="Bickhart D.M."/>
            <person name="Billis K."/>
            <person name="Chow W."/>
            <person name="Eory L."/>
            <person name="Finlayson H.A."/>
            <person name="Flicek P."/>
            <person name="Giron C.G."/>
            <person name="Griffin D.K."/>
            <person name="Hall R."/>
            <person name="Hannum G."/>
            <person name="Hourlier T."/>
            <person name="Howe K."/>
            <person name="Hume D.A."/>
            <person name="Izuogu O."/>
            <person name="Kim K."/>
            <person name="Koren S."/>
            <person name="Liu H."/>
            <person name="Manchanda N."/>
            <person name="Martin F.J."/>
            <person name="Nonneman D.J."/>
            <person name="O'Connor R.E."/>
            <person name="Phillippy A.M."/>
            <person name="Rohrer G.A."/>
            <person name="Rosen B.D."/>
            <person name="Rund L.A."/>
            <person name="Sargent C.A."/>
            <person name="Schook L.B."/>
            <person name="Schroeder S.G."/>
            <person name="Schwartz A.S."/>
            <person name="Skinner B.M."/>
            <person name="Talbot R."/>
            <person name="Tseng E."/>
            <person name="Tuggle C.K."/>
            <person name="Watson M."/>
            <person name="Smith T.P.L."/>
            <person name="Archibald A.L."/>
        </authorList>
    </citation>
    <scope>NUCLEOTIDE SEQUENCE [LARGE SCALE GENOMIC DNA]</scope>
    <source>
        <strain evidence="2">Duroc</strain>
    </source>
</reference>
<feature type="region of interest" description="Disordered" evidence="1">
    <location>
        <begin position="1"/>
        <end position="28"/>
    </location>
</feature>
<reference evidence="2" key="2">
    <citation type="submission" date="2025-08" db="UniProtKB">
        <authorList>
            <consortium name="Ensembl"/>
        </authorList>
    </citation>
    <scope>IDENTIFICATION</scope>
</reference>
<dbReference type="Ensembl" id="ENSSSCT00000092681.1">
    <property type="protein sequence ID" value="ENSSSCP00000076102.1"/>
    <property type="gene ID" value="ENSSSCG00000062637.1"/>
</dbReference>
<proteinExistence type="predicted"/>
<dbReference type="AlphaFoldDB" id="A0A8W4FB74"/>
<evidence type="ECO:0000256" key="1">
    <source>
        <dbReference type="SAM" id="MobiDB-lite"/>
    </source>
</evidence>
<accession>A0A8W4FB74</accession>
<keyword evidence="3" id="KW-1185">Reference proteome</keyword>
<dbReference type="Proteomes" id="UP000008227">
    <property type="component" value="Chromosome 6"/>
</dbReference>
<protein>
    <submittedName>
        <fullName evidence="2">Uncharacterized protein</fullName>
    </submittedName>
</protein>
<reference evidence="2" key="3">
    <citation type="submission" date="2025-09" db="UniProtKB">
        <authorList>
            <consortium name="Ensembl"/>
        </authorList>
    </citation>
    <scope>IDENTIFICATION</scope>
</reference>